<name>A0A074TIQ3_9RHOB</name>
<dbReference type="AlphaFoldDB" id="A0A074TIQ3"/>
<sequence length="93" mass="10165">MIWKVKVSSADEAAFHRVCHLALWIPQNFLDSLPPTAGGVMDIPNLILWGIALIVTIVLGVWGIRASRSRKSQNQDVRGGSTGIQSGRDTKIK</sequence>
<feature type="transmembrane region" description="Helical" evidence="2">
    <location>
        <begin position="46"/>
        <end position="64"/>
    </location>
</feature>
<keyword evidence="4" id="KW-1185">Reference proteome</keyword>
<accession>A0A074TIQ3</accession>
<dbReference type="Proteomes" id="UP000027725">
    <property type="component" value="Unassembled WGS sequence"/>
</dbReference>
<keyword evidence="2" id="KW-1133">Transmembrane helix</keyword>
<dbReference type="EMBL" id="JHEH01000022">
    <property type="protein sequence ID" value="KEP68888.1"/>
    <property type="molecule type" value="Genomic_DNA"/>
</dbReference>
<feature type="region of interest" description="Disordered" evidence="1">
    <location>
        <begin position="68"/>
        <end position="93"/>
    </location>
</feature>
<gene>
    <name evidence="3" type="ORF">DL1_08335</name>
</gene>
<comment type="caution">
    <text evidence="3">The sequence shown here is derived from an EMBL/GenBank/DDBJ whole genome shotgun (WGS) entry which is preliminary data.</text>
</comment>
<keyword evidence="2" id="KW-0812">Transmembrane</keyword>
<evidence type="ECO:0000313" key="3">
    <source>
        <dbReference type="EMBL" id="KEP68888.1"/>
    </source>
</evidence>
<reference evidence="3 4" key="1">
    <citation type="submission" date="2014-03" db="EMBL/GenBank/DDBJ databases">
        <title>The draft genome sequence of Thioclava dalianensis DLFJ1-1.</title>
        <authorList>
            <person name="Lai Q."/>
            <person name="Shao Z."/>
        </authorList>
    </citation>
    <scope>NUCLEOTIDE SEQUENCE [LARGE SCALE GENOMIC DNA]</scope>
    <source>
        <strain evidence="3 4">DLFJ1-1</strain>
    </source>
</reference>
<proteinExistence type="predicted"/>
<organism evidence="3 4">
    <name type="scientific">Thioclava dalianensis</name>
    <dbReference type="NCBI Taxonomy" id="1185766"/>
    <lineage>
        <taxon>Bacteria</taxon>
        <taxon>Pseudomonadati</taxon>
        <taxon>Pseudomonadota</taxon>
        <taxon>Alphaproteobacteria</taxon>
        <taxon>Rhodobacterales</taxon>
        <taxon>Paracoccaceae</taxon>
        <taxon>Thioclava</taxon>
    </lineage>
</organism>
<evidence type="ECO:0000256" key="2">
    <source>
        <dbReference type="SAM" id="Phobius"/>
    </source>
</evidence>
<keyword evidence="2" id="KW-0472">Membrane</keyword>
<dbReference type="RefSeq" id="WP_038067912.1">
    <property type="nucleotide sequence ID" value="NZ_FOVB01000003.1"/>
</dbReference>
<dbReference type="STRING" id="1185766.SAMN05216224_10320"/>
<evidence type="ECO:0000313" key="4">
    <source>
        <dbReference type="Proteomes" id="UP000027725"/>
    </source>
</evidence>
<protein>
    <submittedName>
        <fullName evidence="3">Uncharacterized protein</fullName>
    </submittedName>
</protein>
<evidence type="ECO:0000256" key="1">
    <source>
        <dbReference type="SAM" id="MobiDB-lite"/>
    </source>
</evidence>